<dbReference type="Proteomes" id="UP000184462">
    <property type="component" value="Unassembled WGS sequence"/>
</dbReference>
<dbReference type="InterPro" id="IPR011990">
    <property type="entry name" value="TPR-like_helical_dom_sf"/>
</dbReference>
<accession>A0A1M4XGY3</accession>
<evidence type="ECO:0000313" key="4">
    <source>
        <dbReference type="Proteomes" id="UP000184462"/>
    </source>
</evidence>
<dbReference type="AlphaFoldDB" id="A0A1M4XGY3"/>
<gene>
    <name evidence="3" type="ORF">SAMN05444278_1097</name>
</gene>
<keyword evidence="4" id="KW-1185">Reference proteome</keyword>
<dbReference type="Pfam" id="PF14559">
    <property type="entry name" value="TPR_19"/>
    <property type="match status" value="1"/>
</dbReference>
<keyword evidence="1" id="KW-0802">TPR repeat</keyword>
<dbReference type="Pfam" id="PF13174">
    <property type="entry name" value="TPR_6"/>
    <property type="match status" value="2"/>
</dbReference>
<dbReference type="OrthoDB" id="9763354at2"/>
<dbReference type="SMART" id="SM00028">
    <property type="entry name" value="TPR"/>
    <property type="match status" value="7"/>
</dbReference>
<dbReference type="PANTHER" id="PTHR12558">
    <property type="entry name" value="CELL DIVISION CYCLE 16,23,27"/>
    <property type="match status" value="1"/>
</dbReference>
<dbReference type="PANTHER" id="PTHR12558:SF13">
    <property type="entry name" value="CELL DIVISION CYCLE PROTEIN 27 HOMOLOG"/>
    <property type="match status" value="1"/>
</dbReference>
<dbReference type="PROSITE" id="PS50005">
    <property type="entry name" value="TPR"/>
    <property type="match status" value="2"/>
</dbReference>
<dbReference type="SUPFAM" id="SSF48452">
    <property type="entry name" value="TPR-like"/>
    <property type="match status" value="3"/>
</dbReference>
<dbReference type="STRING" id="1155689.SAMN05444278_1097"/>
<dbReference type="EMBL" id="FQTW01000009">
    <property type="protein sequence ID" value="SHE92814.1"/>
    <property type="molecule type" value="Genomic_DNA"/>
</dbReference>
<dbReference type="Gene3D" id="1.25.40.10">
    <property type="entry name" value="Tetratricopeptide repeat domain"/>
    <property type="match status" value="4"/>
</dbReference>
<feature type="chain" id="PRO_5012906124" evidence="2">
    <location>
        <begin position="24"/>
        <end position="593"/>
    </location>
</feature>
<feature type="repeat" description="TPR" evidence="1">
    <location>
        <begin position="503"/>
        <end position="536"/>
    </location>
</feature>
<evidence type="ECO:0000256" key="2">
    <source>
        <dbReference type="SAM" id="SignalP"/>
    </source>
</evidence>
<evidence type="ECO:0000256" key="1">
    <source>
        <dbReference type="PROSITE-ProRule" id="PRU00339"/>
    </source>
</evidence>
<name>A0A1M4XGY3_9FLAO</name>
<dbReference type="RefSeq" id="WP_073193484.1">
    <property type="nucleotide sequence ID" value="NZ_FQTW01000009.1"/>
</dbReference>
<feature type="repeat" description="TPR" evidence="1">
    <location>
        <begin position="17"/>
        <end position="50"/>
    </location>
</feature>
<dbReference type="InterPro" id="IPR019734">
    <property type="entry name" value="TPR_rpt"/>
</dbReference>
<keyword evidence="2" id="KW-0732">Signal</keyword>
<organism evidence="3 4">
    <name type="scientific">Psychroflexus salarius</name>
    <dbReference type="NCBI Taxonomy" id="1155689"/>
    <lineage>
        <taxon>Bacteria</taxon>
        <taxon>Pseudomonadati</taxon>
        <taxon>Bacteroidota</taxon>
        <taxon>Flavobacteriia</taxon>
        <taxon>Flavobacteriales</taxon>
        <taxon>Flavobacteriaceae</taxon>
        <taxon>Psychroflexus</taxon>
    </lineage>
</organism>
<feature type="signal peptide" evidence="2">
    <location>
        <begin position="1"/>
        <end position="23"/>
    </location>
</feature>
<proteinExistence type="predicted"/>
<evidence type="ECO:0000313" key="3">
    <source>
        <dbReference type="EMBL" id="SHE92814.1"/>
    </source>
</evidence>
<reference evidence="3 4" key="1">
    <citation type="submission" date="2016-11" db="EMBL/GenBank/DDBJ databases">
        <authorList>
            <person name="Jaros S."/>
            <person name="Januszkiewicz K."/>
            <person name="Wedrychowicz H."/>
        </authorList>
    </citation>
    <scope>NUCLEOTIDE SEQUENCE [LARGE SCALE GENOMIC DNA]</scope>
    <source>
        <strain evidence="3 4">DSM 25661</strain>
    </source>
</reference>
<protein>
    <submittedName>
        <fullName evidence="3">Tetratricopeptide repeat-containing protein</fullName>
    </submittedName>
</protein>
<sequence>MRNLSFILLLFLVNLAWTQNANLAQNYLDQGQYEKALAVYEQLLEENPRNQKFLLGLVEAHKNLEQLQAAKKALKTYLNRPGNYPNIEVELGYLFDQEQQIDSAKIYYQSALAKVSERPNYAYIVGKAFQNYGLLKYAEETYEIAQSIRPSTNFSIQLARIYGEQSKFEKMFTSYVDIIEKNARYFKMLSPRFSDFITKDPNNKANLAFKTVLLQRNQNEPRKLYNEMLSWLFVQQGDLNLAFLQEKAIYARSQTKQLNNIFELGQIAFEQEDYSLAKQIFKEVQAKTNQPVLFYRSARYLLKLLQFNPENSAETINQAYQDFFTAEKISALTHAIYLDWAKFIANQLQNPVRAINLLDEVISSQIRPSQMASTKLLKGDLLRLEGQFNQALLLYAQVEKLVPNSDEAREAKFKTAQTSYFQGDFDWALTQLDVLKQSVSQRMANDALELALHIRENSYLDSTQTDLKRVAQADLLRSQQRYKSAIDTLQKVLESYKDVAIADEALYRLGLNFESLFNFEAAAEAYNQLVTDYPDSILADNALFALGLIYRDQLNATEKAKSKFEQIIFNHPDSIYFVEAREIFRTLRGDKIE</sequence>